<dbReference type="RefSeq" id="WP_149280467.1">
    <property type="nucleotide sequence ID" value="NZ_CP043507.1"/>
</dbReference>
<evidence type="ECO:0000313" key="2">
    <source>
        <dbReference type="Proteomes" id="UP000324536"/>
    </source>
</evidence>
<dbReference type="AlphaFoldDB" id="A0A5C1YRY1"/>
<accession>A0A5C1YRY1</accession>
<organism evidence="1 2">
    <name type="scientific">Acetobacter vaccinii</name>
    <dbReference type="NCBI Taxonomy" id="2592655"/>
    <lineage>
        <taxon>Bacteria</taxon>
        <taxon>Pseudomonadati</taxon>
        <taxon>Pseudomonadota</taxon>
        <taxon>Alphaproteobacteria</taxon>
        <taxon>Acetobacterales</taxon>
        <taxon>Acetobacteraceae</taxon>
        <taxon>Acetobacter</taxon>
    </lineage>
</organism>
<geneLocation type="plasmid" evidence="1">
    <name>unnamed1</name>
</geneLocation>
<dbReference type="EMBL" id="CP043507">
    <property type="protein sequence ID" value="QEO18811.1"/>
    <property type="molecule type" value="Genomic_DNA"/>
</dbReference>
<dbReference type="Proteomes" id="UP000324536">
    <property type="component" value="Plasmid unnamed1"/>
</dbReference>
<keyword evidence="2" id="KW-1185">Reference proteome</keyword>
<sequence length="135" mass="15896">MNKDVLNPFIGIFWGITERGHSLLLCDKVPLIQGELYGDAITWGEHYNFWEGLRSQKLPHTRTQVPAWSEYDEWPRGRVIYQTQKEKFIVYADQKLLTEAARQAIRKAFSLPTPDTYYYSDSHYKSIRIISKLKL</sequence>
<gene>
    <name evidence="1" type="ORF">FLP30_13095</name>
</gene>
<proteinExistence type="predicted"/>
<evidence type="ECO:0000313" key="1">
    <source>
        <dbReference type="EMBL" id="QEO18811.1"/>
    </source>
</evidence>
<reference evidence="1 2" key="1">
    <citation type="submission" date="2019-09" db="EMBL/GenBank/DDBJ databases">
        <title>Genome sequencing of strain KACC 21233.</title>
        <authorList>
            <person name="Heo J."/>
            <person name="Kim S.-J."/>
            <person name="Kim J.-S."/>
            <person name="Hong S.-B."/>
            <person name="Kwon S.-W."/>
        </authorList>
    </citation>
    <scope>NUCLEOTIDE SEQUENCE [LARGE SCALE GENOMIC DNA]</scope>
    <source>
        <strain evidence="1 2">KACC 21233</strain>
        <plasmid evidence="1 2">unnamed1</plasmid>
    </source>
</reference>
<dbReference type="KEGG" id="acek:FLP30_13095"/>
<protein>
    <submittedName>
        <fullName evidence="1">Uncharacterized protein</fullName>
    </submittedName>
</protein>
<name>A0A5C1YRY1_9PROT</name>
<dbReference type="OrthoDB" id="7220087at2"/>
<keyword evidence="1" id="KW-0614">Plasmid</keyword>